<name>A0A076LN04_9GAMM</name>
<evidence type="ECO:0000313" key="2">
    <source>
        <dbReference type="Proteomes" id="UP000028681"/>
    </source>
</evidence>
<evidence type="ECO:0000313" key="1">
    <source>
        <dbReference type="EMBL" id="AIJ07079.1"/>
    </source>
</evidence>
<dbReference type="HOGENOM" id="CLU_729070_0_0_6"/>
<gene>
    <name evidence="1" type="ORF">ETEE_0607</name>
</gene>
<dbReference type="AlphaFoldDB" id="A0A076LN04"/>
<dbReference type="EMBL" id="CP006664">
    <property type="protein sequence ID" value="AIJ07079.1"/>
    <property type="molecule type" value="Genomic_DNA"/>
</dbReference>
<dbReference type="KEGG" id="ete:ETEE_0607"/>
<protein>
    <submittedName>
        <fullName evidence="1">CS5 fimbrial minor pilin subunit</fullName>
    </submittedName>
</protein>
<dbReference type="RefSeq" id="WP_034165740.1">
    <property type="nucleotide sequence ID" value="NZ_CP006664.1"/>
</dbReference>
<dbReference type="GeneID" id="33938348"/>
<proteinExistence type="predicted"/>
<sequence>MYCVIGERLLRYLMYGIVALSLMAKSHAIGVDLVVFNQDVRIAYGATGRLQVLGNGIVQAQDSYPELTGFNVYDFGARTNQSNTPDIAFYRRGSLFSITLTGARYGRSITLRGKLGKSIFLQPSVIGGSFNNRISENKGCSGGIQYDRPLRDGEPINGIWNFIDPGTYDFTQDCSGNTYPFVYVNPYPVVTYDDARTVWLDLPTLTASDAWQSLPPDVYSGSSSSTFEYVYSPQSGQRLGLNTATAVTIRKQPYFSGISIPSTNVVFNTTYTQEQVTGRASTPLLLQGSFDQVRIGIFTGNNYALRNDADGRDLPYQAVLHQGAERHVLNVDDTFIVSGLNNPSDQIPLTLTFQFDQPRERVTSGTYRDYLILLAEVPLL</sequence>
<organism evidence="1 2">
    <name type="scientific">Edwardsiella anguillarum ET080813</name>
    <dbReference type="NCBI Taxonomy" id="667120"/>
    <lineage>
        <taxon>Bacteria</taxon>
        <taxon>Pseudomonadati</taxon>
        <taxon>Pseudomonadota</taxon>
        <taxon>Gammaproteobacteria</taxon>
        <taxon>Enterobacterales</taxon>
        <taxon>Hafniaceae</taxon>
        <taxon>Edwardsiella</taxon>
    </lineage>
</organism>
<reference evidence="1 2" key="1">
    <citation type="journal article" date="2012" name="PLoS ONE">
        <title>Edwardsiella comparative phylogenomics reveal the new intra/inter-species taxonomic relationships, virulence evolution and niche adaptation mechanisms.</title>
        <authorList>
            <person name="Yang M."/>
            <person name="Lv Y."/>
            <person name="Xiao J."/>
            <person name="Wu H."/>
            <person name="Zheng H."/>
            <person name="Liu Q."/>
            <person name="Zhang Y."/>
            <person name="Wang Q."/>
        </authorList>
    </citation>
    <scope>NUCLEOTIDE SEQUENCE [LARGE SCALE GENOMIC DNA]</scope>
    <source>
        <strain evidence="2">080813</strain>
    </source>
</reference>
<dbReference type="Proteomes" id="UP000028681">
    <property type="component" value="Chromosome"/>
</dbReference>
<accession>A0A076LN04</accession>